<name>A0A9Q5NYQ8_9LACT</name>
<dbReference type="AlphaFoldDB" id="A0A9Q5NYQ8"/>
<dbReference type="NCBIfam" id="TIGR01906">
    <property type="entry name" value="integ_TIGR01906"/>
    <property type="match status" value="1"/>
</dbReference>
<evidence type="ECO:0008006" key="4">
    <source>
        <dbReference type="Google" id="ProtNLM"/>
    </source>
</evidence>
<evidence type="ECO:0000256" key="1">
    <source>
        <dbReference type="SAM" id="Phobius"/>
    </source>
</evidence>
<dbReference type="InterPro" id="IPR010178">
    <property type="entry name" value="Lit"/>
</dbReference>
<feature type="transmembrane region" description="Helical" evidence="1">
    <location>
        <begin position="174"/>
        <end position="194"/>
    </location>
</feature>
<accession>A0A9Q5NYQ8</accession>
<feature type="transmembrane region" description="Helical" evidence="1">
    <location>
        <begin position="90"/>
        <end position="108"/>
    </location>
</feature>
<keyword evidence="1" id="KW-0812">Transmembrane</keyword>
<proteinExistence type="predicted"/>
<gene>
    <name evidence="2" type="ORF">BG262_07365</name>
</gene>
<dbReference type="Proteomes" id="UP000177273">
    <property type="component" value="Unassembled WGS sequence"/>
</dbReference>
<dbReference type="EMBL" id="MKIQ01000031">
    <property type="protein sequence ID" value="OFI45811.1"/>
    <property type="molecule type" value="Genomic_DNA"/>
</dbReference>
<keyword evidence="3" id="KW-1185">Reference proteome</keyword>
<dbReference type="RefSeq" id="WP_070788775.1">
    <property type="nucleotide sequence ID" value="NZ_MKIQ01000031.1"/>
</dbReference>
<feature type="transmembrane region" description="Helical" evidence="1">
    <location>
        <begin position="7"/>
        <end position="30"/>
    </location>
</feature>
<evidence type="ECO:0000313" key="3">
    <source>
        <dbReference type="Proteomes" id="UP000177273"/>
    </source>
</evidence>
<keyword evidence="1" id="KW-0472">Membrane</keyword>
<organism evidence="2 3">
    <name type="scientific">Floricoccus penangensis</name>
    <dbReference type="NCBI Taxonomy" id="1859475"/>
    <lineage>
        <taxon>Bacteria</taxon>
        <taxon>Bacillati</taxon>
        <taxon>Bacillota</taxon>
        <taxon>Bacilli</taxon>
        <taxon>Lactobacillales</taxon>
        <taxon>Streptococcaceae</taxon>
        <taxon>Floricoccus</taxon>
    </lineage>
</organism>
<sequence>MKNRITLIFTILFIIGSAVSLTVLLSVPLFHFDIDYLKIPEYANQTKETIVDNFNILMHYLIYPFDKVLNMPDFPTSKPGAKHFADVKRLFQIAFGTTLIGFPFFISFMRRNLALMYRNVLRFFLALPIMIALVGFFTSFDMIFINFHKIFFSDDSWMFDPNTDPIINVLPEEYFMHCFIIFAILYFLFFYLVYRSGFRKSKKRQ</sequence>
<protein>
    <recommendedName>
        <fullName evidence="4">TIGR01906 family membrane protein</fullName>
    </recommendedName>
</protein>
<evidence type="ECO:0000313" key="2">
    <source>
        <dbReference type="EMBL" id="OFI45811.1"/>
    </source>
</evidence>
<reference evidence="3" key="1">
    <citation type="submission" date="2016-09" db="EMBL/GenBank/DDBJ databases">
        <title>Draft genome sequence of a novel species of the family Streptococcaceae isolated from flowers.</title>
        <authorList>
            <person name="Chuah L.-O."/>
            <person name="Yap K.-P."/>
            <person name="Thong K.L."/>
            <person name="Liong M.T."/>
            <person name="Ahmad R."/>
            <person name="Rusul G."/>
        </authorList>
    </citation>
    <scope>NUCLEOTIDE SEQUENCE [LARGE SCALE GENOMIC DNA]</scope>
    <source>
        <strain evidence="3">HibF3</strain>
    </source>
</reference>
<keyword evidence="1" id="KW-1133">Transmembrane helix</keyword>
<dbReference type="OrthoDB" id="9813051at2"/>
<dbReference type="Pfam" id="PF07314">
    <property type="entry name" value="Lit"/>
    <property type="match status" value="1"/>
</dbReference>
<feature type="transmembrane region" description="Helical" evidence="1">
    <location>
        <begin position="120"/>
        <end position="145"/>
    </location>
</feature>
<comment type="caution">
    <text evidence="2">The sequence shown here is derived from an EMBL/GenBank/DDBJ whole genome shotgun (WGS) entry which is preliminary data.</text>
</comment>